<dbReference type="SUPFAM" id="SSF55797">
    <property type="entry name" value="PR-1-like"/>
    <property type="match status" value="1"/>
</dbReference>
<dbReference type="PANTHER" id="PTHR22801:SF63">
    <property type="entry name" value="C-TYPE LECTIN DOMAIN-CONTAINING PROTEIN"/>
    <property type="match status" value="1"/>
</dbReference>
<protein>
    <recommendedName>
        <fullName evidence="2">C-type lectin domain-containing protein</fullName>
    </recommendedName>
</protein>
<proteinExistence type="predicted"/>
<dbReference type="Proteomes" id="UP001163046">
    <property type="component" value="Unassembled WGS sequence"/>
</dbReference>
<dbReference type="Gene3D" id="3.10.100.10">
    <property type="entry name" value="Mannose-Binding Protein A, subunit A"/>
    <property type="match status" value="1"/>
</dbReference>
<dbReference type="EMBL" id="MU826359">
    <property type="protein sequence ID" value="KAJ7379255.1"/>
    <property type="molecule type" value="Genomic_DNA"/>
</dbReference>
<dbReference type="InterPro" id="IPR016186">
    <property type="entry name" value="C-type_lectin-like/link_sf"/>
</dbReference>
<accession>A0A9W9ZDH4</accession>
<feature type="compositionally biased region" description="Polar residues" evidence="1">
    <location>
        <begin position="35"/>
        <end position="45"/>
    </location>
</feature>
<dbReference type="Pfam" id="PF00059">
    <property type="entry name" value="Lectin_C"/>
    <property type="match status" value="1"/>
</dbReference>
<evidence type="ECO:0000259" key="2">
    <source>
        <dbReference type="PROSITE" id="PS50041"/>
    </source>
</evidence>
<organism evidence="3 4">
    <name type="scientific">Desmophyllum pertusum</name>
    <dbReference type="NCBI Taxonomy" id="174260"/>
    <lineage>
        <taxon>Eukaryota</taxon>
        <taxon>Metazoa</taxon>
        <taxon>Cnidaria</taxon>
        <taxon>Anthozoa</taxon>
        <taxon>Hexacorallia</taxon>
        <taxon>Scleractinia</taxon>
        <taxon>Caryophylliina</taxon>
        <taxon>Caryophylliidae</taxon>
        <taxon>Desmophyllum</taxon>
    </lineage>
</organism>
<dbReference type="InterPro" id="IPR001304">
    <property type="entry name" value="C-type_lectin-like"/>
</dbReference>
<feature type="compositionally biased region" description="Acidic residues" evidence="1">
    <location>
        <begin position="52"/>
        <end position="63"/>
    </location>
</feature>
<dbReference type="Gene3D" id="3.40.33.10">
    <property type="entry name" value="CAP"/>
    <property type="match status" value="1"/>
</dbReference>
<dbReference type="OrthoDB" id="5984304at2759"/>
<dbReference type="PANTHER" id="PTHR22801">
    <property type="entry name" value="LITHOSTATHINE"/>
    <property type="match status" value="1"/>
</dbReference>
<dbReference type="SUPFAM" id="SSF56436">
    <property type="entry name" value="C-type lectin-like"/>
    <property type="match status" value="1"/>
</dbReference>
<dbReference type="InterPro" id="IPR035940">
    <property type="entry name" value="CAP_sf"/>
</dbReference>
<feature type="region of interest" description="Disordered" evidence="1">
    <location>
        <begin position="694"/>
        <end position="719"/>
    </location>
</feature>
<feature type="region of interest" description="Disordered" evidence="1">
    <location>
        <begin position="449"/>
        <end position="482"/>
    </location>
</feature>
<dbReference type="AlphaFoldDB" id="A0A9W9ZDH4"/>
<dbReference type="InterPro" id="IPR016187">
    <property type="entry name" value="CTDL_fold"/>
</dbReference>
<evidence type="ECO:0000256" key="1">
    <source>
        <dbReference type="SAM" id="MobiDB-lite"/>
    </source>
</evidence>
<dbReference type="InterPro" id="IPR050801">
    <property type="entry name" value="Ca-Dep_Lectins_ImmuneDev"/>
</dbReference>
<dbReference type="SMART" id="SM00034">
    <property type="entry name" value="CLECT"/>
    <property type="match status" value="1"/>
</dbReference>
<keyword evidence="4" id="KW-1185">Reference proteome</keyword>
<gene>
    <name evidence="3" type="ORF">OS493_017764</name>
</gene>
<name>A0A9W9ZDH4_9CNID</name>
<dbReference type="CDD" id="cd00037">
    <property type="entry name" value="CLECT"/>
    <property type="match status" value="1"/>
</dbReference>
<feature type="domain" description="C-type lectin" evidence="2">
    <location>
        <begin position="262"/>
        <end position="378"/>
    </location>
</feature>
<evidence type="ECO:0000313" key="3">
    <source>
        <dbReference type="EMBL" id="KAJ7379255.1"/>
    </source>
</evidence>
<sequence length="719" mass="77898">MFLFHLLPLEHDSLSPTPTSTLNDAFTDSSDETAAPSSFSDSPARNNNNDWLTDDDDDDEDDVMDESQLNVQPAAKAAAKPKAAASAAPLSTVQVESSVLATLNAARVLFGAGPLLRLATLDIGAKTANDKMQKAGLAKKDVAIKHGQLQCIILKSSDKVAAECISFWLRQMQDYDWSKPALKDNNRFFVTAVWKSATHAGVAVKKGPSGKYFVFLVTDPAPDVSNAKAVPDAKKLKTNVKSYTDQFTSTVGAKCVTGFTEFGGSCYQLRKDKQTFMNAHAECLKLNAVLPPIESTPENEFFKQGLLKGQTGFTWLGFNDRLAESMYMSVDGSQIHFMDWVNGQPTGKNENCVGFNNKAQYGTMADYPCTTPSTYVCKKPLEGDITFRFKLIVESMVWLDDLSNPGSLASQQLSKKFEQAIREVYKKAGVKTLKLVSISSVRFTAIKVTPAPTTPPKPKPSGGVTKPTVKPTPPPVPTTKPKKKVTVKLSLTFGPSGLPADPTAALQEYLRANANKLPAPLNEQIKLLSVSIAPPGSVSTVSSCPPICSTSCVSSCAPSCCFSAPPAPAPCVPTAFSPCPPAPPPKPAPTQPPPTQPKVQAKRPAAKCVPTPISTCPPPVPYPPPAFPQYPPPPCVPTLMNNFCRNMVAKPIVANRGGFFARKPVMNPAHITYRYPLNPAYRRIMPRWHHPAFQTSPLTVPQNLHRRNQQAKQRNQRNL</sequence>
<feature type="compositionally biased region" description="Low complexity" evidence="1">
    <location>
        <begin position="460"/>
        <end position="469"/>
    </location>
</feature>
<feature type="compositionally biased region" description="Low complexity" evidence="1">
    <location>
        <begin position="710"/>
        <end position="719"/>
    </location>
</feature>
<reference evidence="3" key="1">
    <citation type="submission" date="2023-01" db="EMBL/GenBank/DDBJ databases">
        <title>Genome assembly of the deep-sea coral Lophelia pertusa.</title>
        <authorList>
            <person name="Herrera S."/>
            <person name="Cordes E."/>
        </authorList>
    </citation>
    <scope>NUCLEOTIDE SEQUENCE</scope>
    <source>
        <strain evidence="3">USNM1676648</strain>
        <tissue evidence="3">Polyp</tissue>
    </source>
</reference>
<feature type="compositionally biased region" description="Polar residues" evidence="1">
    <location>
        <begin position="14"/>
        <end position="28"/>
    </location>
</feature>
<feature type="region of interest" description="Disordered" evidence="1">
    <location>
        <begin position="13"/>
        <end position="63"/>
    </location>
</feature>
<comment type="caution">
    <text evidence="3">The sequence shown here is derived from an EMBL/GenBank/DDBJ whole genome shotgun (WGS) entry which is preliminary data.</text>
</comment>
<dbReference type="PROSITE" id="PS50041">
    <property type="entry name" value="C_TYPE_LECTIN_2"/>
    <property type="match status" value="1"/>
</dbReference>
<evidence type="ECO:0000313" key="4">
    <source>
        <dbReference type="Proteomes" id="UP001163046"/>
    </source>
</evidence>